<dbReference type="WBParaSite" id="ASIM_0000558101-mRNA-1">
    <property type="protein sequence ID" value="ASIM_0000558101-mRNA-1"/>
    <property type="gene ID" value="ASIM_0000558101"/>
</dbReference>
<evidence type="ECO:0000313" key="2">
    <source>
        <dbReference type="Proteomes" id="UP000267096"/>
    </source>
</evidence>
<dbReference type="PANTHER" id="PTHR43876">
    <property type="entry name" value="UBIQUINONE BIOSYNTHESIS MONOOXYGENASE COQ6, MITOCHONDRIAL"/>
    <property type="match status" value="1"/>
</dbReference>
<dbReference type="SUPFAM" id="SSF51905">
    <property type="entry name" value="FAD/NAD(P)-binding domain"/>
    <property type="match status" value="1"/>
</dbReference>
<dbReference type="AlphaFoldDB" id="A0A0M3JD95"/>
<dbReference type="GO" id="GO:0005739">
    <property type="term" value="C:mitochondrion"/>
    <property type="evidence" value="ECO:0007669"/>
    <property type="project" value="TreeGrafter"/>
</dbReference>
<dbReference type="InterPro" id="IPR051205">
    <property type="entry name" value="UbiH/COQ6_monooxygenase"/>
</dbReference>
<dbReference type="InterPro" id="IPR036188">
    <property type="entry name" value="FAD/NAD-bd_sf"/>
</dbReference>
<dbReference type="EMBL" id="UYRR01010441">
    <property type="protein sequence ID" value="VDK25427.1"/>
    <property type="molecule type" value="Genomic_DNA"/>
</dbReference>
<proteinExistence type="predicted"/>
<protein>
    <submittedName>
        <fullName evidence="3">DUF721 domain-containing protein</fullName>
    </submittedName>
</protein>
<keyword evidence="2" id="KW-1185">Reference proteome</keyword>
<accession>A0A0M3JD95</accession>
<organism evidence="3">
    <name type="scientific">Anisakis simplex</name>
    <name type="common">Herring worm</name>
    <dbReference type="NCBI Taxonomy" id="6269"/>
    <lineage>
        <taxon>Eukaryota</taxon>
        <taxon>Metazoa</taxon>
        <taxon>Ecdysozoa</taxon>
        <taxon>Nematoda</taxon>
        <taxon>Chromadorea</taxon>
        <taxon>Rhabditida</taxon>
        <taxon>Spirurina</taxon>
        <taxon>Ascaridomorpha</taxon>
        <taxon>Ascaridoidea</taxon>
        <taxon>Anisakidae</taxon>
        <taxon>Anisakis</taxon>
        <taxon>Anisakis simplex complex</taxon>
    </lineage>
</organism>
<dbReference type="OrthoDB" id="683240at2759"/>
<reference evidence="1 2" key="2">
    <citation type="submission" date="2018-11" db="EMBL/GenBank/DDBJ databases">
        <authorList>
            <consortium name="Pathogen Informatics"/>
        </authorList>
    </citation>
    <scope>NUCLEOTIDE SEQUENCE [LARGE SCALE GENOMIC DNA]</scope>
</reference>
<name>A0A0M3JD95_ANISI</name>
<evidence type="ECO:0000313" key="1">
    <source>
        <dbReference type="EMBL" id="VDK25427.1"/>
    </source>
</evidence>
<evidence type="ECO:0000313" key="3">
    <source>
        <dbReference type="WBParaSite" id="ASIM_0000558101-mRNA-1"/>
    </source>
</evidence>
<dbReference type="Proteomes" id="UP000267096">
    <property type="component" value="Unassembled WGS sequence"/>
</dbReference>
<gene>
    <name evidence="1" type="ORF">ASIM_LOCUS5384</name>
</gene>
<reference evidence="3" key="1">
    <citation type="submission" date="2017-02" db="UniProtKB">
        <authorList>
            <consortium name="WormBaseParasite"/>
        </authorList>
    </citation>
    <scope>IDENTIFICATION</scope>
</reference>
<dbReference type="PANTHER" id="PTHR43876:SF7">
    <property type="entry name" value="UBIQUINONE BIOSYNTHESIS MONOOXYGENASE COQ6, MITOCHONDRIAL"/>
    <property type="match status" value="1"/>
</dbReference>
<dbReference type="Gene3D" id="3.50.50.60">
    <property type="entry name" value="FAD/NAD(P)-binding domain"/>
    <property type="match status" value="1"/>
</dbReference>
<sequence>MTYSIVFRDIRLSEVLSSKKVLLLESGDPKPLGKTKLYSNRVSAITPSSLDLFKRLGIWNKLQEYRVKRVDRLEVLDSCSKSAIRLQPPDPRDEVAYIIENNAMVEFLSERVREKCQNVVVKTKMKVEDCW</sequence>